<dbReference type="InterPro" id="IPR032630">
    <property type="entry name" value="P_typ_ATPase_c"/>
</dbReference>
<evidence type="ECO:0000256" key="1">
    <source>
        <dbReference type="ARBA" id="ARBA00004141"/>
    </source>
</evidence>
<dbReference type="PROSITE" id="PS00154">
    <property type="entry name" value="ATPASE_E1_E2"/>
    <property type="match status" value="1"/>
</dbReference>
<dbReference type="Gene3D" id="3.40.1110.10">
    <property type="entry name" value="Calcium-transporting ATPase, cytoplasmic domain N"/>
    <property type="match status" value="1"/>
</dbReference>
<keyword evidence="11" id="KW-0813">Transport</keyword>
<evidence type="ECO:0000256" key="6">
    <source>
        <dbReference type="ARBA" id="ARBA00022842"/>
    </source>
</evidence>
<evidence type="ECO:0000256" key="4">
    <source>
        <dbReference type="ARBA" id="ARBA00022741"/>
    </source>
</evidence>
<evidence type="ECO:0000259" key="17">
    <source>
        <dbReference type="Pfam" id="PF16209"/>
    </source>
</evidence>
<dbReference type="Gene3D" id="3.40.50.1000">
    <property type="entry name" value="HAD superfamily/HAD-like"/>
    <property type="match status" value="2"/>
</dbReference>
<dbReference type="EMBL" id="HBIX01031960">
    <property type="protein sequence ID" value="CAE0728351.1"/>
    <property type="molecule type" value="Transcribed_RNA"/>
</dbReference>
<protein>
    <recommendedName>
        <fullName evidence="14">P-type sodium-transporting ATPase4</fullName>
        <ecNumber evidence="12">7.2.2.3</ecNumber>
    </recommendedName>
</protein>
<evidence type="ECO:0000256" key="9">
    <source>
        <dbReference type="ARBA" id="ARBA00023053"/>
    </source>
</evidence>
<evidence type="ECO:0000259" key="18">
    <source>
        <dbReference type="Pfam" id="PF16212"/>
    </source>
</evidence>
<feature type="region of interest" description="Disordered" evidence="15">
    <location>
        <begin position="1"/>
        <end position="20"/>
    </location>
</feature>
<dbReference type="GO" id="GO:0005886">
    <property type="term" value="C:plasma membrane"/>
    <property type="evidence" value="ECO:0007669"/>
    <property type="project" value="TreeGrafter"/>
</dbReference>
<evidence type="ECO:0000256" key="10">
    <source>
        <dbReference type="ARBA" id="ARBA00023136"/>
    </source>
</evidence>
<dbReference type="Pfam" id="PF16212">
    <property type="entry name" value="PhoLip_ATPase_C"/>
    <property type="match status" value="1"/>
</dbReference>
<keyword evidence="4" id="KW-0547">Nucleotide-binding</keyword>
<evidence type="ECO:0000256" key="3">
    <source>
        <dbReference type="ARBA" id="ARBA00022723"/>
    </source>
</evidence>
<feature type="transmembrane region" description="Helical" evidence="16">
    <location>
        <begin position="1552"/>
        <end position="1572"/>
    </location>
</feature>
<dbReference type="FunFam" id="3.40.50.1000:FF:000001">
    <property type="entry name" value="Phospholipid-transporting ATPase IC"/>
    <property type="match status" value="1"/>
</dbReference>
<proteinExistence type="predicted"/>
<keyword evidence="6" id="KW-0460">Magnesium</keyword>
<keyword evidence="10 16" id="KW-0472">Membrane</keyword>
<gene>
    <name evidence="19" type="ORF">PAUS00366_LOCUS21135</name>
</gene>
<keyword evidence="11" id="KW-0406">Ion transport</keyword>
<dbReference type="SUPFAM" id="SSF81665">
    <property type="entry name" value="Calcium ATPase, transmembrane domain M"/>
    <property type="match status" value="1"/>
</dbReference>
<dbReference type="InterPro" id="IPR036412">
    <property type="entry name" value="HAD-like_sf"/>
</dbReference>
<keyword evidence="5" id="KW-0067">ATP-binding</keyword>
<feature type="transmembrane region" description="Helical" evidence="16">
    <location>
        <begin position="1398"/>
        <end position="1415"/>
    </location>
</feature>
<dbReference type="InterPro" id="IPR032631">
    <property type="entry name" value="P-type_ATPase_N"/>
</dbReference>
<comment type="subcellular location">
    <subcellularLocation>
        <location evidence="1">Membrane</location>
        <topology evidence="1">Multi-pass membrane protein</topology>
    </subcellularLocation>
</comment>
<dbReference type="Gene3D" id="2.70.150.10">
    <property type="entry name" value="Calcium-transporting ATPase, cytoplasmic transduction domain A"/>
    <property type="match status" value="1"/>
</dbReference>
<evidence type="ECO:0000256" key="16">
    <source>
        <dbReference type="SAM" id="Phobius"/>
    </source>
</evidence>
<accession>A0A7S4EQN7</accession>
<name>A0A7S4EQN7_9STRA</name>
<comment type="catalytic activity">
    <reaction evidence="13">
        <text>Na(+)(in) + ATP + H2O = Na(+)(out) + ADP + phosphate + H(+)</text>
        <dbReference type="Rhea" id="RHEA:14633"/>
        <dbReference type="ChEBI" id="CHEBI:15377"/>
        <dbReference type="ChEBI" id="CHEBI:15378"/>
        <dbReference type="ChEBI" id="CHEBI:29101"/>
        <dbReference type="ChEBI" id="CHEBI:30616"/>
        <dbReference type="ChEBI" id="CHEBI:43474"/>
        <dbReference type="ChEBI" id="CHEBI:456216"/>
        <dbReference type="EC" id="7.2.2.3"/>
    </reaction>
    <physiologicalReaction direction="left-to-right" evidence="13">
        <dbReference type="Rhea" id="RHEA:14634"/>
    </physiologicalReaction>
</comment>
<feature type="transmembrane region" description="Helical" evidence="16">
    <location>
        <begin position="73"/>
        <end position="92"/>
    </location>
</feature>
<evidence type="ECO:0000256" key="7">
    <source>
        <dbReference type="ARBA" id="ARBA00022967"/>
    </source>
</evidence>
<dbReference type="InterPro" id="IPR023299">
    <property type="entry name" value="ATPase_P-typ_cyto_dom_N"/>
</dbReference>
<dbReference type="Pfam" id="PF16209">
    <property type="entry name" value="PhoLip_ATPase_N"/>
    <property type="match status" value="1"/>
</dbReference>
<keyword evidence="2 16" id="KW-0812">Transmembrane</keyword>
<evidence type="ECO:0000256" key="12">
    <source>
        <dbReference type="ARBA" id="ARBA00035029"/>
    </source>
</evidence>
<sequence>MPGRQSAYAASHSGSTRQVPKKRIVKIKEEDGTDRNLQAGMPDYTRCDNTLITSKYTILNFLPINIRNQFRRFANMYFLIIGFIMWVGTKFPELYSSAFSPYTTWLPVAFFVSISIVMEGIADKKRHVGDYKSNTFRCIVVENKSADPKIVAESVVEHMNQSMVNLSAKNRKDAKVGLKKTQDGIPWGDVDVPPSPVWDDEETTVTFRPIPRKDIRQGHVIIIRNREMIPADMVLLASSGDRGCAYIETSSIDGETNLKLRLSPKHKTDPTYSKPYETIDEAVQRLALFTALGCPDFHDEELLNDDRIAELVTEPPDAHINTFSGLLRLPNRLPTIQEETSTDDDDNDNDDGGAIKLELPLGAEHLLLRGAVLRNTEWAIGLACFTGTDTKLSQNTIETPTKFSQLDLMINQCVIAMVLVEVVCIAYLSSLAVTLNNRNAEYLWYVGRKLASETESPWPYLPNLPPPDWTTDGQNWFQYAMTNITLLSYFVPLSLYITLEACNFYLMWLMYVDVEIYDGTTDTRAEPRSAIHTDLGQIQYIFSDKTGTLTQNVMRFKRCSIDGMVFGKPVAKASPKSSDDVNDDVNFQSSFLPTRQVLVAQVNVANDGKVLGKTKGMTFNAELFLRVMSLCHTVVVEKDLDLKVKDITKGDSPAMAADGAPPGHAYQAESPDEGALVSEASTTFGFQVVSRDSTGIRLKCDHPSFFCDEELVKGLKSGKVNPSTVATNSASGKQTFRQTGASRDNNKHETWAVLAINKFDSTRKRMSILVRSPPEFGSCAMLLCKGADSAMLDPEICASTEVLDEDSEWEMARTLGLQAHLGEFATEGLRTLVLGVRFLTDDQCAKWLEKFTAAATAMKGREELLTKAAMEIERDLHIVGATAIEDKLQVGVPDTIATLGKAGIKLWVLTGDKRETAIEIGYSTRVLTPRMHVTEVSDRGEEFVRAQCAMEFMRLVKAGKLPMYQRAYLDKSERKNPLSIVFWFFGKIATIFSLSLKRIILRINILIRGLFGCKKRAQIERLESLKEAGQAEKDKTSDIIRRRCVRNRAEEILRVYMKKHPASDKPKLSSDAMRSVFNRAQSAREVLESCRALGKLSGVDKRASRMSQLNAQEETENLEIPTIDDDMLSLNSFVPSNDDKSKSDFNRRSTLERMFSVDRDVRKGRLIKHLKKEKRSKVLSGALNPPIEPTGDGPRALVIEGAALKFLQGDDELEELVFNIASQCESVIACRVTPRQKAQLVKLVRHHVVPEPVTLAIGDGANDVGMIHAAHVGVGISGKEGQQAVNASDFAIGQFRFLENLILIHGRWDFLRASKVVLYTFYKNAVMSGLLVLYNNETLFSGTSIFDQWIMSGYSFVCGFPILSIGMFDRNLEKAYIKKNPEVYQTTQQNQLITKRTVSRWLFMCLAHVGILYYGQFPQLTRDGGGNSSAFDGLMFNEAAVGDGEISDWQSQGVIIFTSLIVLMAYKVLYESQSLINGKLPVFFTCCSKTKEGYTSRLPYTWYGILFGSFGFYAFCLAFYQGMGYYIGVTSGSWFSMIFVFSHVFQMSSYSYMLMLVIPISAMGFDISGKVFSNMFFPSQNQIHIELESREFRALKKGKSRLVKTKDGEETSL</sequence>
<dbReference type="GO" id="GO:0008554">
    <property type="term" value="F:P-type sodium transporter activity"/>
    <property type="evidence" value="ECO:0007669"/>
    <property type="project" value="UniProtKB-EC"/>
</dbReference>
<organism evidence="19">
    <name type="scientific">Pseudo-nitzschia australis</name>
    <dbReference type="NCBI Taxonomy" id="44445"/>
    <lineage>
        <taxon>Eukaryota</taxon>
        <taxon>Sar</taxon>
        <taxon>Stramenopiles</taxon>
        <taxon>Ochrophyta</taxon>
        <taxon>Bacillariophyta</taxon>
        <taxon>Bacillariophyceae</taxon>
        <taxon>Bacillariophycidae</taxon>
        <taxon>Bacillariales</taxon>
        <taxon>Bacillariaceae</taxon>
        <taxon>Pseudo-nitzschia</taxon>
    </lineage>
</organism>
<evidence type="ECO:0000256" key="11">
    <source>
        <dbReference type="ARBA" id="ARBA00023201"/>
    </source>
</evidence>
<dbReference type="NCBIfam" id="TIGR01494">
    <property type="entry name" value="ATPase_P-type"/>
    <property type="match status" value="1"/>
</dbReference>
<evidence type="ECO:0000256" key="5">
    <source>
        <dbReference type="ARBA" id="ARBA00022840"/>
    </source>
</evidence>
<feature type="transmembrane region" description="Helical" evidence="16">
    <location>
        <begin position="1349"/>
        <end position="1368"/>
    </location>
</feature>
<dbReference type="InterPro" id="IPR008250">
    <property type="entry name" value="ATPase_P-typ_transduc_dom_A_sf"/>
</dbReference>
<dbReference type="GO" id="GO:0045332">
    <property type="term" value="P:phospholipid translocation"/>
    <property type="evidence" value="ECO:0007669"/>
    <property type="project" value="TreeGrafter"/>
</dbReference>
<keyword evidence="9" id="KW-0915">Sodium</keyword>
<dbReference type="GO" id="GO:0140326">
    <property type="term" value="F:ATPase-coupled intramembrane lipid transporter activity"/>
    <property type="evidence" value="ECO:0007669"/>
    <property type="project" value="TreeGrafter"/>
</dbReference>
<dbReference type="GO" id="GO:0046872">
    <property type="term" value="F:metal ion binding"/>
    <property type="evidence" value="ECO:0007669"/>
    <property type="project" value="UniProtKB-KW"/>
</dbReference>
<keyword evidence="3" id="KW-0479">Metal-binding</keyword>
<dbReference type="GO" id="GO:0016887">
    <property type="term" value="F:ATP hydrolysis activity"/>
    <property type="evidence" value="ECO:0007669"/>
    <property type="project" value="InterPro"/>
</dbReference>
<dbReference type="InterPro" id="IPR001757">
    <property type="entry name" value="P_typ_ATPase"/>
</dbReference>
<feature type="domain" description="P-type ATPase N-terminal" evidence="17">
    <location>
        <begin position="47"/>
        <end position="87"/>
    </location>
</feature>
<evidence type="ECO:0000313" key="19">
    <source>
        <dbReference type="EMBL" id="CAE0728351.1"/>
    </source>
</evidence>
<keyword evidence="8 16" id="KW-1133">Transmembrane helix</keyword>
<dbReference type="EC" id="7.2.2.3" evidence="12"/>
<dbReference type="PANTHER" id="PTHR24092:SF218">
    <property type="entry name" value="PHOSPHOLIPID-TRANSPORTING ATPASE"/>
    <property type="match status" value="1"/>
</dbReference>
<dbReference type="SUPFAM" id="SSF56784">
    <property type="entry name" value="HAD-like"/>
    <property type="match status" value="1"/>
</dbReference>
<dbReference type="InterPro" id="IPR018303">
    <property type="entry name" value="ATPase_P-typ_P_site"/>
</dbReference>
<feature type="transmembrane region" description="Helical" evidence="16">
    <location>
        <begin position="1500"/>
        <end position="1520"/>
    </location>
</feature>
<feature type="transmembrane region" description="Helical" evidence="16">
    <location>
        <begin position="104"/>
        <end position="122"/>
    </location>
</feature>
<feature type="transmembrane region" description="Helical" evidence="16">
    <location>
        <begin position="1449"/>
        <end position="1469"/>
    </location>
</feature>
<dbReference type="SUPFAM" id="SSF81660">
    <property type="entry name" value="Metal cation-transporting ATPase, ATP-binding domain N"/>
    <property type="match status" value="1"/>
</dbReference>
<dbReference type="InterPro" id="IPR023214">
    <property type="entry name" value="HAD_sf"/>
</dbReference>
<dbReference type="GO" id="GO:0005524">
    <property type="term" value="F:ATP binding"/>
    <property type="evidence" value="ECO:0007669"/>
    <property type="project" value="UniProtKB-KW"/>
</dbReference>
<feature type="region of interest" description="Disordered" evidence="15">
    <location>
        <begin position="722"/>
        <end position="742"/>
    </location>
</feature>
<dbReference type="Pfam" id="PF13246">
    <property type="entry name" value="Cation_ATPase"/>
    <property type="match status" value="1"/>
</dbReference>
<dbReference type="InterPro" id="IPR023298">
    <property type="entry name" value="ATPase_P-typ_TM_dom_sf"/>
</dbReference>
<feature type="domain" description="P-type ATPase C-terminal" evidence="18">
    <location>
        <begin position="1285"/>
        <end position="1579"/>
    </location>
</feature>
<dbReference type="SUPFAM" id="SSF81653">
    <property type="entry name" value="Calcium ATPase, transduction domain A"/>
    <property type="match status" value="1"/>
</dbReference>
<reference evidence="19" key="1">
    <citation type="submission" date="2021-01" db="EMBL/GenBank/DDBJ databases">
        <authorList>
            <person name="Corre E."/>
            <person name="Pelletier E."/>
            <person name="Niang G."/>
            <person name="Scheremetjew M."/>
            <person name="Finn R."/>
            <person name="Kale V."/>
            <person name="Holt S."/>
            <person name="Cochrane G."/>
            <person name="Meng A."/>
            <person name="Brown T."/>
            <person name="Cohen L."/>
        </authorList>
    </citation>
    <scope>NUCLEOTIDE SEQUENCE</scope>
    <source>
        <strain evidence="19">10249 10 AB</strain>
    </source>
</reference>
<evidence type="ECO:0000256" key="15">
    <source>
        <dbReference type="SAM" id="MobiDB-lite"/>
    </source>
</evidence>
<evidence type="ECO:0000256" key="13">
    <source>
        <dbReference type="ARBA" id="ARBA00049499"/>
    </source>
</evidence>
<evidence type="ECO:0000256" key="14">
    <source>
        <dbReference type="ARBA" id="ARBA00067200"/>
    </source>
</evidence>
<keyword evidence="11" id="KW-0739">Sodium transport</keyword>
<dbReference type="PANTHER" id="PTHR24092">
    <property type="entry name" value="PROBABLE PHOSPHOLIPID-TRANSPORTING ATPASE"/>
    <property type="match status" value="1"/>
</dbReference>
<evidence type="ECO:0000256" key="2">
    <source>
        <dbReference type="ARBA" id="ARBA00022692"/>
    </source>
</evidence>
<keyword evidence="7" id="KW-1278">Translocase</keyword>
<evidence type="ECO:0000256" key="8">
    <source>
        <dbReference type="ARBA" id="ARBA00022989"/>
    </source>
</evidence>